<dbReference type="RefSeq" id="WP_071066062.1">
    <property type="nucleotide sequence ID" value="NZ_MAXA01000246.1"/>
</dbReference>
<evidence type="ECO:0000256" key="1">
    <source>
        <dbReference type="ARBA" id="ARBA00012513"/>
    </source>
</evidence>
<dbReference type="EMBL" id="MAXA01000246">
    <property type="protein sequence ID" value="OHV22416.1"/>
    <property type="molecule type" value="Genomic_DNA"/>
</dbReference>
<dbReference type="PROSITE" id="PS00108">
    <property type="entry name" value="PROTEIN_KINASE_ST"/>
    <property type="match status" value="1"/>
</dbReference>
<accession>A0A1S1PM12</accession>
<gene>
    <name evidence="11" type="ORF">BBK14_06420</name>
</gene>
<evidence type="ECO:0000259" key="10">
    <source>
        <dbReference type="PROSITE" id="PS50011"/>
    </source>
</evidence>
<feature type="compositionally biased region" description="Polar residues" evidence="8">
    <location>
        <begin position="530"/>
        <end position="539"/>
    </location>
</feature>
<keyword evidence="9" id="KW-1133">Transmembrane helix</keyword>
<feature type="compositionally biased region" description="Low complexity" evidence="8">
    <location>
        <begin position="665"/>
        <end position="728"/>
    </location>
</feature>
<evidence type="ECO:0000256" key="9">
    <source>
        <dbReference type="SAM" id="Phobius"/>
    </source>
</evidence>
<evidence type="ECO:0000313" key="11">
    <source>
        <dbReference type="EMBL" id="OHV22416.1"/>
    </source>
</evidence>
<feature type="binding site" evidence="7">
    <location>
        <position position="51"/>
    </location>
    <ligand>
        <name>ATP</name>
        <dbReference type="ChEBI" id="CHEBI:30616"/>
    </ligand>
</feature>
<sequence length="1034" mass="105489">MSGERRGDPGPAGPRALVGRRYRLDGVIGQGGFGVVHRATDELLGRQVAVKEVRLPTDGSEGERELARERVLREARAAGRLHHPGAVAVLDVIAEGDLPWIVMEFVDGRSLSAIIEERGRLGVGEVCRIGISLAYALEAAHRLGIVHRDVKPSNVLVTADERARLTDFGIAVSHGDPRLTSTGMVLGSPAYLAPERARGDAGTAASDRWGLGATLFTSVEGVSPFPGNDPISILAAVVQSRRRPFRAAGRLAPVIDDLMATHQARRPSLATVRSRLRDILERGGDTRPSRARSRPSRPAVTAITPTSGTPAAPAPAAPTPVAPGPPTAPIPAGFAADGGDTFTAGGATTGGAFTGGASPADQDTVVSQYAGPDETTVLGESVLGGPATAGARAGETHNAMAEDDGTSDDHSSPEDGGADLTALLTGTTTAPAGGAPAGPPPAAPGLAGTVLMNAAPSEAPPDETVPGEALSDDTVPGDPLSDDTLPGETPSDDTLPGALPGEAPPNDTVPGGVLADDTVLAEASPDGTMLTRTSPASTGNTRADADNDTRTDIGTDSAAVIAAEEAGSPTPDSAAVEPTASRVGAGDPATSDARPAGTARQSGTAGAHPRLTRRLERLRAMERRRGATVERPRGAERLRPVDRMRALGGIPARARTSQDSLDPMTGGLPIPGAGAASAATGTAPDPAGSAGTEPAATTATGTAKATGTAGTRSTPDATGTPGTAAEPTSAVGRRYSAAAALFSRPGRSTASGDSGPGISSGPPSAPRAAAPPRREPEQEPPTSGQNLFRPPSERQPEERRHPGGVLGRPDGASAVTHSRGRRLAVILVASVVVIALAVVAAVLVFGGGDDGAEPAGAGPRPTVQADQEAAAVQAGDLVASNSEPVTAPPGWVSYVDPTGWSIAYPSRWQRRPGPGGEGNTDFVDPATGTFLRIGSIASANTSAIEDWRTNEISFRDRVRDYRRVRIEPGDGADGATQADWEFTYASGGGTVHVLNRGAVRNGHGYALYWYTAEELWEADQPLMRQLFATFRPAS</sequence>
<dbReference type="SMART" id="SM00220">
    <property type="entry name" value="S_TKc"/>
    <property type="match status" value="1"/>
</dbReference>
<feature type="compositionally biased region" description="Low complexity" evidence="8">
    <location>
        <begin position="330"/>
        <end position="346"/>
    </location>
</feature>
<feature type="compositionally biased region" description="Low complexity" evidence="8">
    <location>
        <begin position="750"/>
        <end position="771"/>
    </location>
</feature>
<feature type="region of interest" description="Disordered" evidence="8">
    <location>
        <begin position="399"/>
        <end position="552"/>
    </location>
</feature>
<feature type="compositionally biased region" description="Low complexity" evidence="8">
    <location>
        <begin position="418"/>
        <end position="434"/>
    </location>
</feature>
<dbReference type="PANTHER" id="PTHR43289">
    <property type="entry name" value="MITOGEN-ACTIVATED PROTEIN KINASE KINASE KINASE 20-RELATED"/>
    <property type="match status" value="1"/>
</dbReference>
<feature type="domain" description="Protein kinase" evidence="10">
    <location>
        <begin position="22"/>
        <end position="280"/>
    </location>
</feature>
<dbReference type="InterPro" id="IPR017441">
    <property type="entry name" value="Protein_kinase_ATP_BS"/>
</dbReference>
<dbReference type="PROSITE" id="PS50011">
    <property type="entry name" value="PROTEIN_KINASE_DOM"/>
    <property type="match status" value="1"/>
</dbReference>
<dbReference type="CDD" id="cd14014">
    <property type="entry name" value="STKc_PknB_like"/>
    <property type="match status" value="1"/>
</dbReference>
<feature type="compositionally biased region" description="Basic and acidic residues" evidence="8">
    <location>
        <begin position="613"/>
        <end position="645"/>
    </location>
</feature>
<keyword evidence="9" id="KW-0472">Membrane</keyword>
<dbReference type="SUPFAM" id="SSF56112">
    <property type="entry name" value="Protein kinase-like (PK-like)"/>
    <property type="match status" value="1"/>
</dbReference>
<dbReference type="OrthoDB" id="3218230at2"/>
<organism evidence="11 12">
    <name type="scientific">Parafrankia soli</name>
    <dbReference type="NCBI Taxonomy" id="2599596"/>
    <lineage>
        <taxon>Bacteria</taxon>
        <taxon>Bacillati</taxon>
        <taxon>Actinomycetota</taxon>
        <taxon>Actinomycetes</taxon>
        <taxon>Frankiales</taxon>
        <taxon>Frankiaceae</taxon>
        <taxon>Parafrankia</taxon>
    </lineage>
</organism>
<feature type="compositionally biased region" description="Pro residues" evidence="8">
    <location>
        <begin position="312"/>
        <end position="329"/>
    </location>
</feature>
<dbReference type="InterPro" id="IPR000719">
    <property type="entry name" value="Prot_kinase_dom"/>
</dbReference>
<feature type="transmembrane region" description="Helical" evidence="9">
    <location>
        <begin position="823"/>
        <end position="845"/>
    </location>
</feature>
<dbReference type="AlphaFoldDB" id="A0A1S1PM12"/>
<evidence type="ECO:0000256" key="3">
    <source>
        <dbReference type="ARBA" id="ARBA00022679"/>
    </source>
</evidence>
<evidence type="ECO:0000256" key="4">
    <source>
        <dbReference type="ARBA" id="ARBA00022741"/>
    </source>
</evidence>
<keyword evidence="3" id="KW-0808">Transferase</keyword>
<keyword evidence="4 7" id="KW-0547">Nucleotide-binding</keyword>
<dbReference type="GO" id="GO:0004674">
    <property type="term" value="F:protein serine/threonine kinase activity"/>
    <property type="evidence" value="ECO:0007669"/>
    <property type="project" value="UniProtKB-KW"/>
</dbReference>
<feature type="region of interest" description="Disordered" evidence="8">
    <location>
        <begin position="564"/>
        <end position="816"/>
    </location>
</feature>
<evidence type="ECO:0000313" key="12">
    <source>
        <dbReference type="Proteomes" id="UP000179769"/>
    </source>
</evidence>
<dbReference type="GO" id="GO:0005524">
    <property type="term" value="F:ATP binding"/>
    <property type="evidence" value="ECO:0007669"/>
    <property type="project" value="UniProtKB-UniRule"/>
</dbReference>
<dbReference type="Gene3D" id="1.10.510.10">
    <property type="entry name" value="Transferase(Phosphotransferase) domain 1"/>
    <property type="match status" value="1"/>
</dbReference>
<dbReference type="Gene3D" id="3.30.200.20">
    <property type="entry name" value="Phosphorylase Kinase, domain 1"/>
    <property type="match status" value="1"/>
</dbReference>
<keyword evidence="2 11" id="KW-0723">Serine/threonine-protein kinase</keyword>
<protein>
    <recommendedName>
        <fullName evidence="1">non-specific serine/threonine protein kinase</fullName>
        <ecNumber evidence="1">2.7.11.1</ecNumber>
    </recommendedName>
</protein>
<feature type="compositionally biased region" description="Basic and acidic residues" evidence="8">
    <location>
        <begin position="791"/>
        <end position="801"/>
    </location>
</feature>
<evidence type="ECO:0000256" key="2">
    <source>
        <dbReference type="ARBA" id="ARBA00022527"/>
    </source>
</evidence>
<dbReference type="Proteomes" id="UP000179769">
    <property type="component" value="Unassembled WGS sequence"/>
</dbReference>
<evidence type="ECO:0000256" key="5">
    <source>
        <dbReference type="ARBA" id="ARBA00022777"/>
    </source>
</evidence>
<evidence type="ECO:0000256" key="6">
    <source>
        <dbReference type="ARBA" id="ARBA00022840"/>
    </source>
</evidence>
<name>A0A1S1PM12_9ACTN</name>
<comment type="caution">
    <text evidence="11">The sequence shown here is derived from an EMBL/GenBank/DDBJ whole genome shotgun (WGS) entry which is preliminary data.</text>
</comment>
<keyword evidence="5 11" id="KW-0418">Kinase</keyword>
<keyword evidence="12" id="KW-1185">Reference proteome</keyword>
<dbReference type="EC" id="2.7.11.1" evidence="1"/>
<dbReference type="PROSITE" id="PS00107">
    <property type="entry name" value="PROTEIN_KINASE_ATP"/>
    <property type="match status" value="1"/>
</dbReference>
<dbReference type="PANTHER" id="PTHR43289:SF6">
    <property type="entry name" value="SERINE_THREONINE-PROTEIN KINASE NEKL-3"/>
    <property type="match status" value="1"/>
</dbReference>
<feature type="compositionally biased region" description="Low complexity" evidence="8">
    <location>
        <begin position="296"/>
        <end position="311"/>
    </location>
</feature>
<keyword evidence="6 7" id="KW-0067">ATP-binding</keyword>
<feature type="region of interest" description="Disordered" evidence="8">
    <location>
        <begin position="280"/>
        <end position="347"/>
    </location>
</feature>
<reference evidence="12" key="1">
    <citation type="submission" date="2016-07" db="EMBL/GenBank/DDBJ databases">
        <title>Frankia sp. NRRL B-16219 Genome sequencing.</title>
        <authorList>
            <person name="Ghodhbane-Gtari F."/>
            <person name="Swanson E."/>
            <person name="Gueddou A."/>
            <person name="Louati M."/>
            <person name="Nouioui I."/>
            <person name="Hezbri K."/>
            <person name="Abebe-Akele F."/>
            <person name="Simpson S."/>
            <person name="Morris K."/>
            <person name="Thomas K."/>
            <person name="Gtari M."/>
            <person name="Tisa L.S."/>
        </authorList>
    </citation>
    <scope>NUCLEOTIDE SEQUENCE [LARGE SCALE GENOMIC DNA]</scope>
    <source>
        <strain evidence="12">NRRL B-16219</strain>
    </source>
</reference>
<evidence type="ECO:0000256" key="7">
    <source>
        <dbReference type="PROSITE-ProRule" id="PRU10141"/>
    </source>
</evidence>
<feature type="compositionally biased region" description="Basic and acidic residues" evidence="8">
    <location>
        <begin position="543"/>
        <end position="552"/>
    </location>
</feature>
<dbReference type="InterPro" id="IPR008271">
    <property type="entry name" value="Ser/Thr_kinase_AS"/>
</dbReference>
<dbReference type="InterPro" id="IPR011009">
    <property type="entry name" value="Kinase-like_dom_sf"/>
</dbReference>
<evidence type="ECO:0000256" key="8">
    <source>
        <dbReference type="SAM" id="MobiDB-lite"/>
    </source>
</evidence>
<proteinExistence type="predicted"/>
<keyword evidence="9" id="KW-0812">Transmembrane</keyword>
<dbReference type="Pfam" id="PF00069">
    <property type="entry name" value="Pkinase"/>
    <property type="match status" value="1"/>
</dbReference>